<reference evidence="2" key="1">
    <citation type="submission" date="2018-04" db="EMBL/GenBank/DDBJ databases">
        <authorList>
            <person name="Go L.Y."/>
            <person name="Mitchell J.A."/>
        </authorList>
    </citation>
    <scope>NUCLEOTIDE SEQUENCE</scope>
    <source>
        <tissue evidence="2">Whole organism</tissue>
    </source>
</reference>
<reference evidence="3" key="2">
    <citation type="submission" date="2018-07" db="EMBL/GenBank/DDBJ databases">
        <authorList>
            <person name="Quirk P.G."/>
            <person name="Krulwich T.A."/>
        </authorList>
    </citation>
    <scope>NUCLEOTIDE SEQUENCE</scope>
</reference>
<sequence length="108" mass="12436">MTFNTIFWLTFALNIVIVISMSYKKNEQDIYEADLIPVSSTVIPLHELTVSSHGNGTDEHIPKMLSRSEIKKLLKKQQISEENPHELITAKKSSTRRKSRMAYVFRSV</sequence>
<accession>A0A336KNS3</accession>
<proteinExistence type="predicted"/>
<dbReference type="EMBL" id="UFQT01000673">
    <property type="protein sequence ID" value="SSX26394.1"/>
    <property type="molecule type" value="Genomic_DNA"/>
</dbReference>
<evidence type="ECO:0000313" key="3">
    <source>
        <dbReference type="EMBL" id="SSX26394.1"/>
    </source>
</evidence>
<evidence type="ECO:0000256" key="1">
    <source>
        <dbReference type="SAM" id="Phobius"/>
    </source>
</evidence>
<organism evidence="2">
    <name type="scientific">Culicoides sonorensis</name>
    <name type="common">Biting midge</name>
    <dbReference type="NCBI Taxonomy" id="179676"/>
    <lineage>
        <taxon>Eukaryota</taxon>
        <taxon>Metazoa</taxon>
        <taxon>Ecdysozoa</taxon>
        <taxon>Arthropoda</taxon>
        <taxon>Hexapoda</taxon>
        <taxon>Insecta</taxon>
        <taxon>Pterygota</taxon>
        <taxon>Neoptera</taxon>
        <taxon>Endopterygota</taxon>
        <taxon>Diptera</taxon>
        <taxon>Nematocera</taxon>
        <taxon>Chironomoidea</taxon>
        <taxon>Ceratopogonidae</taxon>
        <taxon>Ceratopogoninae</taxon>
        <taxon>Culicoides</taxon>
        <taxon>Monoculicoides</taxon>
    </lineage>
</organism>
<dbReference type="VEuPathDB" id="VectorBase:CSON013381"/>
<keyword evidence="1" id="KW-0812">Transmembrane</keyword>
<dbReference type="EMBL" id="UFQS01000673">
    <property type="protein sequence ID" value="SSX06037.1"/>
    <property type="molecule type" value="Genomic_DNA"/>
</dbReference>
<feature type="transmembrane region" description="Helical" evidence="1">
    <location>
        <begin position="6"/>
        <end position="23"/>
    </location>
</feature>
<keyword evidence="1" id="KW-0472">Membrane</keyword>
<keyword evidence="1" id="KW-1133">Transmembrane helix</keyword>
<dbReference type="AlphaFoldDB" id="A0A336KNS3"/>
<evidence type="ECO:0000313" key="2">
    <source>
        <dbReference type="EMBL" id="SSX06037.1"/>
    </source>
</evidence>
<name>A0A336KNS3_CULSO</name>
<protein>
    <submittedName>
        <fullName evidence="2">CSON013381 protein</fullName>
    </submittedName>
</protein>
<gene>
    <name evidence="2" type="primary">CSON013381</name>
</gene>